<organism evidence="11 12">
    <name type="scientific">Pontibacter korlensis</name>
    <dbReference type="NCBI Taxonomy" id="400092"/>
    <lineage>
        <taxon>Bacteria</taxon>
        <taxon>Pseudomonadati</taxon>
        <taxon>Bacteroidota</taxon>
        <taxon>Cytophagia</taxon>
        <taxon>Cytophagales</taxon>
        <taxon>Hymenobacteraceae</taxon>
        <taxon>Pontibacter</taxon>
    </lineage>
</organism>
<evidence type="ECO:0000256" key="8">
    <source>
        <dbReference type="ARBA" id="ARBA00023014"/>
    </source>
</evidence>
<gene>
    <name evidence="11" type="ORF">PKOR_14540</name>
</gene>
<dbReference type="PANTHER" id="PTHR47354">
    <property type="entry name" value="NADH OXIDOREDUCTASE HCR"/>
    <property type="match status" value="1"/>
</dbReference>
<evidence type="ECO:0000259" key="10">
    <source>
        <dbReference type="PROSITE" id="PS51384"/>
    </source>
</evidence>
<keyword evidence="2" id="KW-0285">Flavoprotein</keyword>
<dbReference type="PROSITE" id="PS00197">
    <property type="entry name" value="2FE2S_FER_1"/>
    <property type="match status" value="1"/>
</dbReference>
<evidence type="ECO:0000256" key="6">
    <source>
        <dbReference type="ARBA" id="ARBA00023002"/>
    </source>
</evidence>
<dbReference type="STRING" id="400092.PKOR_14540"/>
<dbReference type="CDD" id="cd06214">
    <property type="entry name" value="PA_degradation_oxidoreductase_like"/>
    <property type="match status" value="1"/>
</dbReference>
<keyword evidence="7" id="KW-0408">Iron</keyword>
<dbReference type="InterPro" id="IPR039261">
    <property type="entry name" value="FNR_nucleotide-bd"/>
</dbReference>
<dbReference type="PRINTS" id="PR00406">
    <property type="entry name" value="CYTB5RDTASE"/>
</dbReference>
<dbReference type="GO" id="GO:0051537">
    <property type="term" value="F:2 iron, 2 sulfur cluster binding"/>
    <property type="evidence" value="ECO:0007669"/>
    <property type="project" value="UniProtKB-KW"/>
</dbReference>
<dbReference type="GO" id="GO:0016491">
    <property type="term" value="F:oxidoreductase activity"/>
    <property type="evidence" value="ECO:0007669"/>
    <property type="project" value="UniProtKB-KW"/>
</dbReference>
<dbReference type="SUPFAM" id="SSF52343">
    <property type="entry name" value="Ferredoxin reductase-like, C-terminal NADP-linked domain"/>
    <property type="match status" value="1"/>
</dbReference>
<dbReference type="PATRIC" id="fig|400092.3.peg.3178"/>
<evidence type="ECO:0000256" key="5">
    <source>
        <dbReference type="ARBA" id="ARBA00022827"/>
    </source>
</evidence>
<evidence type="ECO:0000259" key="9">
    <source>
        <dbReference type="PROSITE" id="PS51085"/>
    </source>
</evidence>
<evidence type="ECO:0000256" key="2">
    <source>
        <dbReference type="ARBA" id="ARBA00022630"/>
    </source>
</evidence>
<dbReference type="InterPro" id="IPR006058">
    <property type="entry name" value="2Fe2S_fd_BS"/>
</dbReference>
<keyword evidence="5" id="KW-0274">FAD</keyword>
<dbReference type="PRINTS" id="PR00371">
    <property type="entry name" value="FPNCR"/>
</dbReference>
<dbReference type="InterPro" id="IPR017927">
    <property type="entry name" value="FAD-bd_FR_type"/>
</dbReference>
<dbReference type="EMBL" id="CP009621">
    <property type="protein sequence ID" value="AKD04089.1"/>
    <property type="molecule type" value="Genomic_DNA"/>
</dbReference>
<proteinExistence type="predicted"/>
<dbReference type="HOGENOM" id="CLU_003827_14_1_10"/>
<dbReference type="InterPro" id="IPR050415">
    <property type="entry name" value="MRET"/>
</dbReference>
<evidence type="ECO:0000256" key="7">
    <source>
        <dbReference type="ARBA" id="ARBA00023004"/>
    </source>
</evidence>
<evidence type="ECO:0000256" key="1">
    <source>
        <dbReference type="ARBA" id="ARBA00001974"/>
    </source>
</evidence>
<keyword evidence="6" id="KW-0560">Oxidoreductase</keyword>
<dbReference type="KEGG" id="pko:PKOR_14540"/>
<dbReference type="NCBIfam" id="TIGR02160">
    <property type="entry name" value="PA_CoA_Oxy5"/>
    <property type="match status" value="1"/>
</dbReference>
<evidence type="ECO:0000313" key="12">
    <source>
        <dbReference type="Proteomes" id="UP000033109"/>
    </source>
</evidence>
<dbReference type="InterPro" id="IPR011884">
    <property type="entry name" value="PaaE"/>
</dbReference>
<keyword evidence="3" id="KW-0001">2Fe-2S</keyword>
<dbReference type="GO" id="GO:0046872">
    <property type="term" value="F:metal ion binding"/>
    <property type="evidence" value="ECO:0007669"/>
    <property type="project" value="UniProtKB-KW"/>
</dbReference>
<dbReference type="InterPro" id="IPR036010">
    <property type="entry name" value="2Fe-2S_ferredoxin-like_sf"/>
</dbReference>
<dbReference type="InterPro" id="IPR001041">
    <property type="entry name" value="2Fe-2S_ferredoxin-type"/>
</dbReference>
<name>A0A0E3ZHH5_9BACT</name>
<dbReference type="GO" id="GO:0050660">
    <property type="term" value="F:flavin adenine dinucleotide binding"/>
    <property type="evidence" value="ECO:0007669"/>
    <property type="project" value="TreeGrafter"/>
</dbReference>
<feature type="domain" description="FAD-binding FR-type" evidence="10">
    <location>
        <begin position="2"/>
        <end position="106"/>
    </location>
</feature>
<dbReference type="PROSITE" id="PS51384">
    <property type="entry name" value="FAD_FR"/>
    <property type="match status" value="1"/>
</dbReference>
<evidence type="ECO:0000256" key="3">
    <source>
        <dbReference type="ARBA" id="ARBA00022714"/>
    </source>
</evidence>
<dbReference type="Gene3D" id="3.10.20.30">
    <property type="match status" value="1"/>
</dbReference>
<dbReference type="Gene3D" id="2.40.30.10">
    <property type="entry name" value="Translation factors"/>
    <property type="match status" value="1"/>
</dbReference>
<dbReference type="RefSeq" id="WP_046311668.1">
    <property type="nucleotide sequence ID" value="NZ_CBCSCY010000025.1"/>
</dbReference>
<dbReference type="SUPFAM" id="SSF63380">
    <property type="entry name" value="Riboflavin synthase domain-like"/>
    <property type="match status" value="1"/>
</dbReference>
<keyword evidence="4" id="KW-0479">Metal-binding</keyword>
<dbReference type="InterPro" id="IPR001433">
    <property type="entry name" value="OxRdtase_FAD/NAD-bd"/>
</dbReference>
<dbReference type="Pfam" id="PF00970">
    <property type="entry name" value="FAD_binding_6"/>
    <property type="match status" value="1"/>
</dbReference>
<dbReference type="InterPro" id="IPR012675">
    <property type="entry name" value="Beta-grasp_dom_sf"/>
</dbReference>
<dbReference type="Gene3D" id="3.40.50.80">
    <property type="entry name" value="Nucleotide-binding domain of ferredoxin-NADP reductase (FNR) module"/>
    <property type="match status" value="1"/>
</dbReference>
<dbReference type="InterPro" id="IPR001709">
    <property type="entry name" value="Flavoprot_Pyr_Nucl_cyt_Rdtase"/>
</dbReference>
<accession>A0A0E3ZHH5</accession>
<dbReference type="Proteomes" id="UP000033109">
    <property type="component" value="Chromosome"/>
</dbReference>
<sequence>MSKFHKVKIKRINRETHDCVTVSLDVPEELKDTFRYTQGQYLTFRRQLNNEELRRSYSICSSPLENEWKVAIKKVPEGRFSSYANEALQVGEELEVMPPMGRFYTELHPENEKLYVMFAAGSGITPVLSIMKTILLTEPKSQVYLIYGNKGRNSIIFKEEIEGLKNKYMDRLSVYHILSREHSDTELFFGRIDKEKTNVFLDNIIEPGQIDECFICGPEEMIFGVKDALLEAGVDSKKVHFELFTTGNSGKKESRKERPAGKADKQSKVTIKTDGVVMNLDMSYYGNTILDAAIEQGADLPYSCKGGVCSTCRAKVIEGEVEMDVNYSLEPEEVKAGYILTCQARPLTEKVVVDFDQ</sequence>
<dbReference type="Pfam" id="PF00111">
    <property type="entry name" value="Fer2"/>
    <property type="match status" value="1"/>
</dbReference>
<comment type="cofactor">
    <cofactor evidence="1">
        <name>FAD</name>
        <dbReference type="ChEBI" id="CHEBI:57692"/>
    </cofactor>
</comment>
<reference evidence="11 12" key="1">
    <citation type="journal article" date="2015" name="Sci. Rep.">
        <title>Unraveling adaptation of Pontibacter korlensis to radiation and infertility in desert through complete genome and comparative transcriptomic analysis.</title>
        <authorList>
            <person name="Dai J."/>
            <person name="Dai W."/>
            <person name="Qiu C."/>
            <person name="Yang Z."/>
            <person name="Zhang Y."/>
            <person name="Zhou M."/>
            <person name="Zhang L."/>
            <person name="Fang C."/>
            <person name="Gao Q."/>
            <person name="Yang Q."/>
            <person name="Li X."/>
            <person name="Wang Z."/>
            <person name="Wang Z."/>
            <person name="Jia Z."/>
            <person name="Chen X."/>
        </authorList>
    </citation>
    <scope>NUCLEOTIDE SEQUENCE [LARGE SCALE GENOMIC DNA]</scope>
    <source>
        <strain evidence="11 12">X14-1T</strain>
    </source>
</reference>
<dbReference type="AlphaFoldDB" id="A0A0E3ZHH5"/>
<keyword evidence="12" id="KW-1185">Reference proteome</keyword>
<evidence type="ECO:0000313" key="11">
    <source>
        <dbReference type="EMBL" id="AKD04089.1"/>
    </source>
</evidence>
<dbReference type="PANTHER" id="PTHR47354:SF8">
    <property type="entry name" value="1,2-PHENYLACETYL-COA EPOXIDASE, SUBUNIT E"/>
    <property type="match status" value="1"/>
</dbReference>
<keyword evidence="8" id="KW-0411">Iron-sulfur</keyword>
<dbReference type="PROSITE" id="PS51085">
    <property type="entry name" value="2FE2S_FER_2"/>
    <property type="match status" value="1"/>
</dbReference>
<dbReference type="SUPFAM" id="SSF54292">
    <property type="entry name" value="2Fe-2S ferredoxin-like"/>
    <property type="match status" value="1"/>
</dbReference>
<dbReference type="InterPro" id="IPR017938">
    <property type="entry name" value="Riboflavin_synthase-like_b-brl"/>
</dbReference>
<dbReference type="OrthoDB" id="9789468at2"/>
<protein>
    <submittedName>
        <fullName evidence="11">Phenylacetic acid degradation protein</fullName>
    </submittedName>
</protein>
<dbReference type="CDD" id="cd00207">
    <property type="entry name" value="fer2"/>
    <property type="match status" value="1"/>
</dbReference>
<dbReference type="InterPro" id="IPR008333">
    <property type="entry name" value="Cbr1-like_FAD-bd_dom"/>
</dbReference>
<feature type="domain" description="2Fe-2S ferredoxin-type" evidence="9">
    <location>
        <begin position="267"/>
        <end position="357"/>
    </location>
</feature>
<evidence type="ECO:0000256" key="4">
    <source>
        <dbReference type="ARBA" id="ARBA00022723"/>
    </source>
</evidence>
<dbReference type="Pfam" id="PF00175">
    <property type="entry name" value="NAD_binding_1"/>
    <property type="match status" value="1"/>
</dbReference>
<dbReference type="GO" id="GO:0010124">
    <property type="term" value="P:phenylacetate catabolic process"/>
    <property type="evidence" value="ECO:0007669"/>
    <property type="project" value="InterPro"/>
</dbReference>